<evidence type="ECO:0000256" key="1">
    <source>
        <dbReference type="ARBA" id="ARBA00010947"/>
    </source>
</evidence>
<dbReference type="InterPro" id="IPR043007">
    <property type="entry name" value="AtzD/Barbiturase_RUC"/>
</dbReference>
<name>A0A1P8UE82_9GAMM</name>
<feature type="binding site" evidence="3">
    <location>
        <begin position="335"/>
        <end position="336"/>
    </location>
    <ligand>
        <name>substrate</name>
    </ligand>
</feature>
<comment type="pathway">
    <text evidence="3">Xenobiotic degradation; atrazine degradation; biuret from cyanurate: step 1/1.</text>
</comment>
<keyword evidence="2 3" id="KW-0378">Hydrolase</keyword>
<feature type="binding site" evidence="3">
    <location>
        <position position="316"/>
    </location>
    <ligand>
        <name>substrate</name>
    </ligand>
</feature>
<feature type="site" description="Important for substrate specificity" evidence="3">
    <location>
        <position position="312"/>
    </location>
</feature>
<proteinExistence type="inferred from homology"/>
<dbReference type="HAMAP" id="MF_01989">
    <property type="entry name" value="Cyc_amidohydrol"/>
    <property type="match status" value="1"/>
</dbReference>
<accession>A0A1P8UE82</accession>
<dbReference type="OrthoDB" id="569708at2"/>
<comment type="caution">
    <text evidence="3">Lacks conserved residue(s) required for the propagation of feature annotation.</text>
</comment>
<organism evidence="4 5">
    <name type="scientific">Acidihalobacter ferrooxydans</name>
    <dbReference type="NCBI Taxonomy" id="1765967"/>
    <lineage>
        <taxon>Bacteria</taxon>
        <taxon>Pseudomonadati</taxon>
        <taxon>Pseudomonadota</taxon>
        <taxon>Gammaproteobacteria</taxon>
        <taxon>Chromatiales</taxon>
        <taxon>Ectothiorhodospiraceae</taxon>
        <taxon>Acidihalobacter</taxon>
    </lineage>
</organism>
<feature type="region of interest" description="RU C" evidence="3">
    <location>
        <begin position="246"/>
        <end position="357"/>
    </location>
</feature>
<comment type="activity regulation">
    <text evidence="3">Inhibited by barbituric acid.</text>
</comment>
<dbReference type="Proteomes" id="UP000243807">
    <property type="component" value="Chromosome"/>
</dbReference>
<dbReference type="AlphaFoldDB" id="A0A1P8UE82"/>
<comment type="catalytic activity">
    <reaction evidence="3">
        <text>cyanurate + H2O = 1-carboxybiuret + H(+)</text>
        <dbReference type="Rhea" id="RHEA:70363"/>
        <dbReference type="ChEBI" id="CHEBI:15377"/>
        <dbReference type="ChEBI" id="CHEBI:15378"/>
        <dbReference type="ChEBI" id="CHEBI:38028"/>
        <dbReference type="ChEBI" id="CHEBI:142864"/>
        <dbReference type="EC" id="3.5.2.15"/>
    </reaction>
</comment>
<dbReference type="UniPathway" id="UPA00008">
    <property type="reaction ID" value="UER00502"/>
</dbReference>
<dbReference type="InterPro" id="IPR043008">
    <property type="entry name" value="AtzD/Barbiturase_RUA"/>
</dbReference>
<dbReference type="InterPro" id="IPR014086">
    <property type="entry name" value="AtzD/Barbiturase"/>
</dbReference>
<comment type="domain">
    <text evidence="3">The monomer structure is formed from three repeating units (RUs) that share the same structure as one another. The monomer, the active site and substrate all possess threefold rotational symmetry, to the extent that the active site possesses three potential Ser-Lys catalytic dyads. It is possible that any or all of the three active-site serines may act as nucleophile (albeit only one can do so per catalytic cycle).</text>
</comment>
<dbReference type="RefSeq" id="WP_076835622.1">
    <property type="nucleotide sequence ID" value="NZ_CP019434.1"/>
</dbReference>
<feature type="binding site" evidence="3">
    <location>
        <position position="185"/>
    </location>
    <ligand>
        <name>substrate</name>
    </ligand>
</feature>
<dbReference type="InterPro" id="IPR043006">
    <property type="entry name" value="AtzD/Barbiturase_RUB"/>
</dbReference>
<feature type="region of interest" description="RU B" evidence="3">
    <location>
        <begin position="103"/>
        <end position="240"/>
    </location>
</feature>
<feature type="binding site" evidence="3">
    <location>
        <begin position="223"/>
        <end position="224"/>
    </location>
    <ligand>
        <name>substrate</name>
    </ligand>
</feature>
<evidence type="ECO:0000313" key="5">
    <source>
        <dbReference type="Proteomes" id="UP000243807"/>
    </source>
</evidence>
<dbReference type="KEGG" id="afy:BW247_02915"/>
<protein>
    <recommendedName>
        <fullName evidence="3">Cyanuric acid amidohydrolase</fullName>
        <shortName evidence="3">CAH</shortName>
        <ecNumber evidence="3">3.5.2.15</ecNumber>
    </recommendedName>
</protein>
<comment type="function">
    <text evidence="3">Responsible for the hydrolysis of cyanuric acid, an intermediate formed during catabolism of s-triazine based compounds in herbicides such as atrazine and polymers such as melamine. Catalyzes the hydrolytic opening of the s-triazine ring of cyanuric acid (2,4,6-trihydroxy-s-triazine) to yield carbon dioxide and carboxybiuret, which spontaneously decarboxylates to biuret.</text>
</comment>
<dbReference type="EC" id="3.5.2.15" evidence="3"/>
<evidence type="ECO:0000313" key="4">
    <source>
        <dbReference type="EMBL" id="APZ42172.1"/>
    </source>
</evidence>
<dbReference type="GO" id="GO:0018753">
    <property type="term" value="F:cyanuric acid amidohydrolase activity"/>
    <property type="evidence" value="ECO:0007669"/>
    <property type="project" value="UniProtKB-UniRule"/>
</dbReference>
<feature type="active site" description="Nucleophile" evidence="3">
    <location>
        <position position="223"/>
    </location>
</feature>
<reference evidence="4 5" key="1">
    <citation type="submission" date="2017-01" db="EMBL/GenBank/DDBJ databases">
        <title>Draft sequence of Acidihalobacter ferrooxidans strain DSM 14175 (strain V8).</title>
        <authorList>
            <person name="Khaleque H.N."/>
            <person name="Ramsay J.P."/>
            <person name="Murphy R.J.T."/>
            <person name="Kaksonen A.H."/>
            <person name="Boxall N.J."/>
            <person name="Watkin E.L.J."/>
        </authorList>
    </citation>
    <scope>NUCLEOTIDE SEQUENCE [LARGE SCALE GENOMIC DNA]</scope>
    <source>
        <strain evidence="4 5">V8</strain>
    </source>
</reference>
<feature type="region of interest" description="RU A" evidence="3">
    <location>
        <begin position="1"/>
        <end position="94"/>
    </location>
</feature>
<feature type="binding site" evidence="3">
    <location>
        <begin position="75"/>
        <end position="76"/>
    </location>
    <ligand>
        <name>substrate</name>
    </ligand>
</feature>
<comment type="subunit">
    <text evidence="3">Homotetramer.</text>
</comment>
<comment type="similarity">
    <text evidence="1 3">Belongs to the cyclic amide hydrolase (CyAH) family.</text>
</comment>
<dbReference type="EMBL" id="CP019434">
    <property type="protein sequence ID" value="APZ42172.1"/>
    <property type="molecule type" value="Genomic_DNA"/>
</dbReference>
<feature type="active site" evidence="3">
    <location>
        <position position="153"/>
    </location>
</feature>
<dbReference type="Gene3D" id="3.30.1330.180">
    <property type="entry name" value="Cyanuric acid hydrolase/Barbiturase, RU B"/>
    <property type="match status" value="1"/>
</dbReference>
<dbReference type="GO" id="GO:0019381">
    <property type="term" value="P:atrazine catabolic process"/>
    <property type="evidence" value="ECO:0007669"/>
    <property type="project" value="UniProtKB-UniRule"/>
</dbReference>
<dbReference type="Pfam" id="PF09663">
    <property type="entry name" value="Amido_AtzD_TrzD"/>
    <property type="match status" value="1"/>
</dbReference>
<dbReference type="Gene3D" id="3.30.1330.160">
    <property type="entry name" value="Cyanuric acid hydrolase/Barbituras, RU C"/>
    <property type="match status" value="1"/>
</dbReference>
<gene>
    <name evidence="4" type="ORF">BW247_02915</name>
</gene>
<dbReference type="NCBIfam" id="TIGR02714">
    <property type="entry name" value="amido_AtzD_TrzD"/>
    <property type="match status" value="1"/>
</dbReference>
<evidence type="ECO:0000256" key="2">
    <source>
        <dbReference type="ARBA" id="ARBA00022801"/>
    </source>
</evidence>
<sequence>MSDWTYDLWCIPTADPGDVSGLRSRLAHVPEYEVLAIMGKTEGNGCVNDFSRTLAATAYGALFADTDKRPLLIMSGGTAGVLSPHVTAFVRRPRRSDDRPGPALACGAARTPDIPKAELGRMGQVEAVGRAVLDAMADAGIEQPRDVHFVQIKCPLLTDADVVAARQAGVALATDDTYLSMAYSRAASALGVAVALGEIDAAALTDDDICENWALSSSVASISSGAELLDCEILLMGVSTQVAGPLTVAHEVMENPIDAAAVVRMLESVGAGFPMTDTGRKRIRQIFAKADPAGTVRGRRTTMLNDSDIHSTRHARAAVGGVIAGITGEPMIYVSGGAEHQGPSGGGPIAVVAERSA</sequence>
<evidence type="ECO:0000256" key="3">
    <source>
        <dbReference type="HAMAP-Rule" id="MF_01989"/>
    </source>
</evidence>
<keyword evidence="5" id="KW-1185">Reference proteome</keyword>
<feature type="binding site" evidence="3">
    <location>
        <position position="52"/>
    </location>
    <ligand>
        <name>substrate</name>
    </ligand>
</feature>
<dbReference type="Gene3D" id="3.30.1330.170">
    <property type="entry name" value="Cyanuric acid hydrolase/Barbiturase, RU A"/>
    <property type="match status" value="1"/>
</dbReference>
<dbReference type="STRING" id="1765967.BW247_02915"/>